<feature type="signal peptide" evidence="2">
    <location>
        <begin position="1"/>
        <end position="16"/>
    </location>
</feature>
<dbReference type="AlphaFoldDB" id="A0A2T7A9N9"/>
<keyword evidence="2" id="KW-0732">Signal</keyword>
<evidence type="ECO:0000313" key="4">
    <source>
        <dbReference type="Proteomes" id="UP000244722"/>
    </source>
</evidence>
<dbReference type="STRING" id="42251.A0A2T7A9N9"/>
<evidence type="ECO:0000256" key="1">
    <source>
        <dbReference type="SAM" id="MobiDB-lite"/>
    </source>
</evidence>
<organism evidence="3 4">
    <name type="scientific">Tuber borchii</name>
    <name type="common">White truffle</name>
    <dbReference type="NCBI Taxonomy" id="42251"/>
    <lineage>
        <taxon>Eukaryota</taxon>
        <taxon>Fungi</taxon>
        <taxon>Dikarya</taxon>
        <taxon>Ascomycota</taxon>
        <taxon>Pezizomycotina</taxon>
        <taxon>Pezizomycetes</taxon>
        <taxon>Pezizales</taxon>
        <taxon>Tuberaceae</taxon>
        <taxon>Tuber</taxon>
    </lineage>
</organism>
<dbReference type="EMBL" id="NESQ01000001">
    <property type="protein sequence ID" value="PUU84435.1"/>
    <property type="molecule type" value="Genomic_DNA"/>
</dbReference>
<evidence type="ECO:0000313" key="3">
    <source>
        <dbReference type="EMBL" id="PUU84435.1"/>
    </source>
</evidence>
<evidence type="ECO:0008006" key="5">
    <source>
        <dbReference type="Google" id="ProtNLM"/>
    </source>
</evidence>
<dbReference type="Gene3D" id="2.70.50.70">
    <property type="match status" value="1"/>
</dbReference>
<evidence type="ECO:0000256" key="2">
    <source>
        <dbReference type="SAM" id="SignalP"/>
    </source>
</evidence>
<sequence length="331" mass="33475">MHLSTLLALFPILVNGHMQLISPFALNQQDNPNAKSGTIDYNYVAPLDGSGANYPCKGHLSALGGPAGASVATWKAGSTQSFTIGGGAAHMGGSCQASLSEDKGKSFRVMKSYIGGCPVPNKAFTFTVPKETMSGPAVFAWTWFNNQGNREMYMNCASVTITEGGSGMGGLYPYIFRANIGNGCSTEGGTDVVFPNPGKDVENVSTKTASPIGNCGPPGPGPVGAAAMGAAKAGGANTLADGPAGDGKAPKTILPTKAAIEASPPSKAAEAKPVTPSGTTMATVTSPVTTGSAYLPVGSAEISTPSPTPSSEKECSCVCNGYSFQFSPDEL</sequence>
<comment type="caution">
    <text evidence="3">The sequence shown here is derived from an EMBL/GenBank/DDBJ whole genome shotgun (WGS) entry which is preliminary data.</text>
</comment>
<reference evidence="3 4" key="1">
    <citation type="submission" date="2017-04" db="EMBL/GenBank/DDBJ databases">
        <title>Draft genome sequence of Tuber borchii Vittad., a whitish edible truffle.</title>
        <authorList>
            <consortium name="DOE Joint Genome Institute"/>
            <person name="Murat C."/>
            <person name="Kuo A."/>
            <person name="Barry K.W."/>
            <person name="Clum A."/>
            <person name="Dockter R.B."/>
            <person name="Fauchery L."/>
            <person name="Iotti M."/>
            <person name="Kohler A."/>
            <person name="Labutti K."/>
            <person name="Lindquist E.A."/>
            <person name="Lipzen A."/>
            <person name="Ohm R.A."/>
            <person name="Wang M."/>
            <person name="Grigoriev I.V."/>
            <person name="Zambonelli A."/>
            <person name="Martin F.M."/>
        </authorList>
    </citation>
    <scope>NUCLEOTIDE SEQUENCE [LARGE SCALE GENOMIC DNA]</scope>
    <source>
        <strain evidence="3 4">Tbo3840</strain>
    </source>
</reference>
<name>A0A2T7A9N9_TUBBO</name>
<keyword evidence="4" id="KW-1185">Reference proteome</keyword>
<gene>
    <name evidence="3" type="ORF">B9Z19DRAFT_1060294</name>
</gene>
<dbReference type="PANTHER" id="PTHR36182">
    <property type="entry name" value="PROTEIN, PUTATIVE (AFU_ORTHOLOGUE AFUA_6G10930)-RELATED"/>
    <property type="match status" value="1"/>
</dbReference>
<proteinExistence type="predicted"/>
<feature type="region of interest" description="Disordered" evidence="1">
    <location>
        <begin position="261"/>
        <end position="285"/>
    </location>
</feature>
<dbReference type="OrthoDB" id="2342176at2759"/>
<accession>A0A2T7A9N9</accession>
<dbReference type="Proteomes" id="UP000244722">
    <property type="component" value="Unassembled WGS sequence"/>
</dbReference>
<dbReference type="PANTHER" id="PTHR36182:SF1">
    <property type="entry name" value="PROTEIN, PUTATIVE (AFU_ORTHOLOGUE AFUA_6G10930)-RELATED"/>
    <property type="match status" value="1"/>
</dbReference>
<protein>
    <recommendedName>
        <fullName evidence="5">Lytic polysaccharide monooxygenase</fullName>
    </recommendedName>
</protein>
<feature type="chain" id="PRO_5015687051" description="Lytic polysaccharide monooxygenase" evidence="2">
    <location>
        <begin position="17"/>
        <end position="331"/>
    </location>
</feature>